<dbReference type="EMBL" id="JAAMPC010000010">
    <property type="protein sequence ID" value="KAG2290055.1"/>
    <property type="molecule type" value="Genomic_DNA"/>
</dbReference>
<accession>A0A8X7URZ1</accession>
<comment type="caution">
    <text evidence="1">The sequence shown here is derived from an EMBL/GenBank/DDBJ whole genome shotgun (WGS) entry which is preliminary data.</text>
</comment>
<evidence type="ECO:0000313" key="2">
    <source>
        <dbReference type="Proteomes" id="UP000886595"/>
    </source>
</evidence>
<gene>
    <name evidence="1" type="ORF">Bca52824_049659</name>
</gene>
<dbReference type="OrthoDB" id="1938994at2759"/>
<name>A0A8X7URZ1_BRACI</name>
<dbReference type="AlphaFoldDB" id="A0A8X7URZ1"/>
<dbReference type="Proteomes" id="UP000886595">
    <property type="component" value="Unassembled WGS sequence"/>
</dbReference>
<sequence length="125" mass="14105">MLIGCPTSSADGERGEVGLLRTYDVSESEAVASPSSEEDGRDGTLLLSVDFTSLQLRGSWVRHDYFLTRYRNRRNRRPGELADCFFRNDDGVSPWAVFSFQTRRFLLIDSYLDRAESTPGPLAFS</sequence>
<reference evidence="1 2" key="1">
    <citation type="submission" date="2020-02" db="EMBL/GenBank/DDBJ databases">
        <authorList>
            <person name="Ma Q."/>
            <person name="Huang Y."/>
            <person name="Song X."/>
            <person name="Pei D."/>
        </authorList>
    </citation>
    <scope>NUCLEOTIDE SEQUENCE [LARGE SCALE GENOMIC DNA]</scope>
    <source>
        <strain evidence="1">Sxm20200214</strain>
        <tissue evidence="1">Leaf</tissue>
    </source>
</reference>
<protein>
    <submittedName>
        <fullName evidence="1">Uncharacterized protein</fullName>
    </submittedName>
</protein>
<proteinExistence type="predicted"/>
<evidence type="ECO:0000313" key="1">
    <source>
        <dbReference type="EMBL" id="KAG2290055.1"/>
    </source>
</evidence>
<organism evidence="1 2">
    <name type="scientific">Brassica carinata</name>
    <name type="common">Ethiopian mustard</name>
    <name type="synonym">Abyssinian cabbage</name>
    <dbReference type="NCBI Taxonomy" id="52824"/>
    <lineage>
        <taxon>Eukaryota</taxon>
        <taxon>Viridiplantae</taxon>
        <taxon>Streptophyta</taxon>
        <taxon>Embryophyta</taxon>
        <taxon>Tracheophyta</taxon>
        <taxon>Spermatophyta</taxon>
        <taxon>Magnoliopsida</taxon>
        <taxon>eudicotyledons</taxon>
        <taxon>Gunneridae</taxon>
        <taxon>Pentapetalae</taxon>
        <taxon>rosids</taxon>
        <taxon>malvids</taxon>
        <taxon>Brassicales</taxon>
        <taxon>Brassicaceae</taxon>
        <taxon>Brassiceae</taxon>
        <taxon>Brassica</taxon>
    </lineage>
</organism>
<keyword evidence="2" id="KW-1185">Reference proteome</keyword>